<dbReference type="Pfam" id="PF00249">
    <property type="entry name" value="Myb_DNA-binding"/>
    <property type="match status" value="1"/>
</dbReference>
<dbReference type="GO" id="GO:0006357">
    <property type="term" value="P:regulation of transcription by RNA polymerase II"/>
    <property type="evidence" value="ECO:0007669"/>
    <property type="project" value="TreeGrafter"/>
</dbReference>
<feature type="domain" description="C2H2-type" evidence="11">
    <location>
        <begin position="1338"/>
        <end position="1365"/>
    </location>
</feature>
<dbReference type="PROSITE" id="PS51156">
    <property type="entry name" value="ELM2"/>
    <property type="match status" value="1"/>
</dbReference>
<keyword evidence="5" id="KW-0862">Zinc</keyword>
<dbReference type="PROSITE" id="PS50157">
    <property type="entry name" value="ZINC_FINGER_C2H2_2"/>
    <property type="match status" value="6"/>
</dbReference>
<dbReference type="GO" id="GO:0005667">
    <property type="term" value="C:transcription regulator complex"/>
    <property type="evidence" value="ECO:0007669"/>
    <property type="project" value="TreeGrafter"/>
</dbReference>
<feature type="compositionally biased region" description="Polar residues" evidence="10">
    <location>
        <begin position="390"/>
        <end position="410"/>
    </location>
</feature>
<evidence type="ECO:0000256" key="2">
    <source>
        <dbReference type="ARBA" id="ARBA00022723"/>
    </source>
</evidence>
<feature type="compositionally biased region" description="Low complexity" evidence="10">
    <location>
        <begin position="278"/>
        <end position="294"/>
    </location>
</feature>
<dbReference type="SMART" id="SM01189">
    <property type="entry name" value="ELM2"/>
    <property type="match status" value="1"/>
</dbReference>
<dbReference type="FunFam" id="3.30.160.60:FF:000656">
    <property type="entry name" value="Zinc finger protein 541"/>
    <property type="match status" value="1"/>
</dbReference>
<evidence type="ECO:0000256" key="9">
    <source>
        <dbReference type="PROSITE-ProRule" id="PRU00042"/>
    </source>
</evidence>
<evidence type="ECO:0000259" key="11">
    <source>
        <dbReference type="PROSITE" id="PS50157"/>
    </source>
</evidence>
<reference evidence="14" key="2">
    <citation type="submission" date="2022-10" db="EMBL/GenBank/DDBJ databases">
        <authorList>
            <consortium name="ENA_rothamsted_submissions"/>
            <consortium name="culmorum"/>
            <person name="King R."/>
        </authorList>
    </citation>
    <scope>NUCLEOTIDE SEQUENCE</scope>
</reference>
<dbReference type="InterPro" id="IPR036236">
    <property type="entry name" value="Znf_C2H2_sf"/>
</dbReference>
<feature type="compositionally biased region" description="Polar residues" evidence="10">
    <location>
        <begin position="487"/>
        <end position="500"/>
    </location>
</feature>
<keyword evidence="8" id="KW-0539">Nucleus</keyword>
<dbReference type="InterPro" id="IPR051066">
    <property type="entry name" value="Trans_reg/Corepressor"/>
</dbReference>
<evidence type="ECO:0000256" key="3">
    <source>
        <dbReference type="ARBA" id="ARBA00022737"/>
    </source>
</evidence>
<evidence type="ECO:0000313" key="14">
    <source>
        <dbReference type="EMBL" id="CAH1709990.1"/>
    </source>
</evidence>
<feature type="compositionally biased region" description="Gly residues" evidence="10">
    <location>
        <begin position="411"/>
        <end position="420"/>
    </location>
</feature>
<feature type="domain" description="ELM2" evidence="12">
    <location>
        <begin position="1094"/>
        <end position="1182"/>
    </location>
</feature>
<feature type="region of interest" description="Disordered" evidence="10">
    <location>
        <begin position="151"/>
        <end position="190"/>
    </location>
</feature>
<keyword evidence="3" id="KW-0677">Repeat</keyword>
<feature type="compositionally biased region" description="Low complexity" evidence="10">
    <location>
        <begin position="309"/>
        <end position="350"/>
    </location>
</feature>
<feature type="compositionally biased region" description="Low complexity" evidence="10">
    <location>
        <begin position="453"/>
        <end position="486"/>
    </location>
</feature>
<feature type="region of interest" description="Disordered" evidence="10">
    <location>
        <begin position="793"/>
        <end position="823"/>
    </location>
</feature>
<feature type="region of interest" description="Disordered" evidence="10">
    <location>
        <begin position="857"/>
        <end position="892"/>
    </location>
</feature>
<gene>
    <name evidence="14" type="ORF">APHIGO_LOCUS1017</name>
</gene>
<feature type="region of interest" description="Disordered" evidence="10">
    <location>
        <begin position="453"/>
        <end position="511"/>
    </location>
</feature>
<evidence type="ECO:0000256" key="6">
    <source>
        <dbReference type="ARBA" id="ARBA00023015"/>
    </source>
</evidence>
<organism evidence="14 15">
    <name type="scientific">Aphis gossypii</name>
    <name type="common">Cotton aphid</name>
    <dbReference type="NCBI Taxonomy" id="80765"/>
    <lineage>
        <taxon>Eukaryota</taxon>
        <taxon>Metazoa</taxon>
        <taxon>Ecdysozoa</taxon>
        <taxon>Arthropoda</taxon>
        <taxon>Hexapoda</taxon>
        <taxon>Insecta</taxon>
        <taxon>Pterygota</taxon>
        <taxon>Neoptera</taxon>
        <taxon>Paraneoptera</taxon>
        <taxon>Hemiptera</taxon>
        <taxon>Sternorrhyncha</taxon>
        <taxon>Aphidomorpha</taxon>
        <taxon>Aphidoidea</taxon>
        <taxon>Aphididae</taxon>
        <taxon>Aphidini</taxon>
        <taxon>Aphis</taxon>
        <taxon>Aphis</taxon>
    </lineage>
</organism>
<dbReference type="Pfam" id="PF00096">
    <property type="entry name" value="zf-C2H2"/>
    <property type="match status" value="2"/>
</dbReference>
<protein>
    <submittedName>
        <fullName evidence="14">Uncharacterized protein</fullName>
    </submittedName>
</protein>
<dbReference type="GO" id="GO:0000118">
    <property type="term" value="C:histone deacetylase complex"/>
    <property type="evidence" value="ECO:0007669"/>
    <property type="project" value="TreeGrafter"/>
</dbReference>
<comment type="subcellular location">
    <subcellularLocation>
        <location evidence="1">Nucleus</location>
    </subcellularLocation>
</comment>
<feature type="compositionally biased region" description="Polar residues" evidence="10">
    <location>
        <begin position="802"/>
        <end position="823"/>
    </location>
</feature>
<feature type="domain" description="C2H2-type" evidence="11">
    <location>
        <begin position="248"/>
        <end position="277"/>
    </location>
</feature>
<feature type="domain" description="C2H2-type" evidence="11">
    <location>
        <begin position="192"/>
        <end position="219"/>
    </location>
</feature>
<dbReference type="Gene3D" id="1.10.10.60">
    <property type="entry name" value="Homeodomain-like"/>
    <property type="match status" value="1"/>
</dbReference>
<dbReference type="SMART" id="SM00355">
    <property type="entry name" value="ZnF_C2H2"/>
    <property type="match status" value="6"/>
</dbReference>
<dbReference type="Pfam" id="PF01448">
    <property type="entry name" value="ELM2"/>
    <property type="match status" value="1"/>
</dbReference>
<evidence type="ECO:0000259" key="13">
    <source>
        <dbReference type="PROSITE" id="PS51293"/>
    </source>
</evidence>
<dbReference type="PROSITE" id="PS00028">
    <property type="entry name" value="ZINC_FINGER_C2H2_1"/>
    <property type="match status" value="6"/>
</dbReference>
<dbReference type="Gene3D" id="3.30.160.60">
    <property type="entry name" value="Classic Zinc Finger"/>
    <property type="match status" value="5"/>
</dbReference>
<evidence type="ECO:0000256" key="7">
    <source>
        <dbReference type="ARBA" id="ARBA00023163"/>
    </source>
</evidence>
<sequence length="1397" mass="152091">MTAVNTGLPGIRVPLKSSYASAMPQQTAVFMYSTAGPDGQTVTLQLRETDETIELPASMLSKMSRQTDTATLSISYQDSAEVLTDGTIDLLLATTPLHSSGDGQSTDSPGFELFDSDNGHDLTLSPQTFTANTTAESFLVNDNSNSIGIPVNESDTVGSSEDVKSADLSKLNMSRRSKPVAKAMSPNRQGPQQCITCGKVFGNASALAKHKLTHSDERKYVCNVCSKAFKRQDHLNGHMLTHRHKKPFECKANGCGKSYCDARSLRRHTENHHHHRPSSNQGSPPASPSSSTSSGCIQYAPAPMPSPPGTSAAATSTTVAAGAPSSSSASASSSSSSASASASSTSTTSASSSTAAAFGSMSSISVSASSASSPSTTTSSAASHQQQQSHDATPSQLQKLLSAEPLSSTNSGGGGGGGGALSSKNGQPETRNAADNEDSFTKQQFDIIQQIMHHTQQQIATSTVSKNSNMKNSSNSKNWNSQQTSNGPTDSANNKQQHSQPAAVAVQPKPEQKPVECNLCHRKFKNVPALNGHMRLHGGYFKKETDSKKWEKKEASGPPLQTASMSVRALIEEKIIQKRTTKPNCSTQNGLTYSSLSREKETVVQQVVSRSTAVHAVMTTSGTSFAVPAVPNTASVVDTTVGLADSTAVVYTDVILKKTGVKRACSDPGYQFNHSTSPQIDINYSSSPYTLNHGNSGGGGEKETDNRGYYSPGLNDDIFPNVQAETMLLQAVDSVQLANTIQATDMQDMSCLDDYDGMTDLQNNEDFQAVLNSPLSASLADLAYSSGQTMFTDLGRSPLPSPSFTYPTPPASQEGQSPSLNFHSVMSNGHLGDFFYSSDMSSSEAVEAALSEVLPNFESSTDSPLSANTPVSSPMSIHNSSAAPSPLPNHHQHTLQVMMPNSEDPLLSSNPKEFRKKFDYQTCRLYGVNGTMAQVIDGSQFLIDKNGDLKLVQASYQNPGTMFVQTEAQLIEKHIPVIKQQKPDNNQNFEDIDDIFLNPSSIPPSITNRFNRKRCYGETISYKPFRSRLRSHRLGMLNEPTLQFTPKPMLSPSRNGRGLYWQAVTSWPSSSTVKEVIVEDCVGLDSPPECDVLPHINLGPNFQALIPPVSKIRPIREPSNDYLLWDPCITNSVSDREVEMYMDFACCAAVPGGGRNKEYALHLLHLCKGNVQEAMLKLMQPTPYLPQGHPLMKFEYTESDHWTPNEVSIFHKAVFKYDKDFAYISKELGTKTMKQCIQFYYLWKKVCPEDYKQFQFQRRKSRSDDTIINPKLDIPANDLMVTTSSEDQQTFVCEFSDCLSTFSNKIGLAAHMRLHTNGTPDRRQTLTPTHIDPNYEEFPCKICGKIFTKVKSRSAHMKSHRPPDAEPKKPKLDQTVDYGQMMQLKTVATPIQLHRQC</sequence>
<dbReference type="InterPro" id="IPR000949">
    <property type="entry name" value="ELM2_dom"/>
</dbReference>
<feature type="compositionally biased region" description="Low complexity" evidence="10">
    <location>
        <begin position="366"/>
        <end position="389"/>
    </location>
</feature>
<evidence type="ECO:0000256" key="4">
    <source>
        <dbReference type="ARBA" id="ARBA00022771"/>
    </source>
</evidence>
<dbReference type="PANTHER" id="PTHR16089:SF40">
    <property type="entry name" value="SUPPRESSOR OF ACTIVATED EGL-4 PROTEIN 1"/>
    <property type="match status" value="1"/>
</dbReference>
<dbReference type="PROSITE" id="PS51293">
    <property type="entry name" value="SANT"/>
    <property type="match status" value="1"/>
</dbReference>
<evidence type="ECO:0000256" key="1">
    <source>
        <dbReference type="ARBA" id="ARBA00004123"/>
    </source>
</evidence>
<feature type="region of interest" description="Disordered" evidence="10">
    <location>
        <begin position="689"/>
        <end position="710"/>
    </location>
</feature>
<dbReference type="SUPFAM" id="SSF57667">
    <property type="entry name" value="beta-beta-alpha zinc fingers"/>
    <property type="match status" value="3"/>
</dbReference>
<evidence type="ECO:0000256" key="10">
    <source>
        <dbReference type="SAM" id="MobiDB-lite"/>
    </source>
</evidence>
<feature type="domain" description="SANT" evidence="13">
    <location>
        <begin position="1197"/>
        <end position="1248"/>
    </location>
</feature>
<feature type="region of interest" description="Disordered" evidence="10">
    <location>
        <begin position="366"/>
        <end position="437"/>
    </location>
</feature>
<reference evidence="14" key="1">
    <citation type="submission" date="2022-02" db="EMBL/GenBank/DDBJ databases">
        <authorList>
            <person name="King R."/>
        </authorList>
    </citation>
    <scope>NUCLEOTIDE SEQUENCE</scope>
</reference>
<dbReference type="FunFam" id="3.30.160.60:FF:000744">
    <property type="entry name" value="zinc finger E-box-binding homeobox 1"/>
    <property type="match status" value="1"/>
</dbReference>
<evidence type="ECO:0000256" key="8">
    <source>
        <dbReference type="ARBA" id="ARBA00023242"/>
    </source>
</evidence>
<dbReference type="SMART" id="SM00717">
    <property type="entry name" value="SANT"/>
    <property type="match status" value="1"/>
</dbReference>
<evidence type="ECO:0000259" key="12">
    <source>
        <dbReference type="PROSITE" id="PS51156"/>
    </source>
</evidence>
<accession>A0A9P0NCJ0</accession>
<name>A0A9P0NCJ0_APHGO</name>
<evidence type="ECO:0000256" key="5">
    <source>
        <dbReference type="ARBA" id="ARBA00022833"/>
    </source>
</evidence>
<dbReference type="InterPro" id="IPR017884">
    <property type="entry name" value="SANT_dom"/>
</dbReference>
<proteinExistence type="predicted"/>
<feature type="compositionally biased region" description="Polar residues" evidence="10">
    <location>
        <begin position="857"/>
        <end position="883"/>
    </location>
</feature>
<dbReference type="GO" id="GO:0008270">
    <property type="term" value="F:zinc ion binding"/>
    <property type="evidence" value="ECO:0007669"/>
    <property type="project" value="UniProtKB-KW"/>
</dbReference>
<feature type="domain" description="C2H2-type" evidence="11">
    <location>
        <begin position="220"/>
        <end position="247"/>
    </location>
</feature>
<dbReference type="GO" id="GO:0003714">
    <property type="term" value="F:transcription corepressor activity"/>
    <property type="evidence" value="ECO:0007669"/>
    <property type="project" value="TreeGrafter"/>
</dbReference>
<dbReference type="Proteomes" id="UP001154329">
    <property type="component" value="Chromosome 1"/>
</dbReference>
<evidence type="ECO:0000313" key="15">
    <source>
        <dbReference type="Proteomes" id="UP001154329"/>
    </source>
</evidence>
<dbReference type="SUPFAM" id="SSF46689">
    <property type="entry name" value="Homeodomain-like"/>
    <property type="match status" value="1"/>
</dbReference>
<dbReference type="Pfam" id="PF13912">
    <property type="entry name" value="zf-C2H2_6"/>
    <property type="match status" value="1"/>
</dbReference>
<feature type="domain" description="C2H2-type" evidence="11">
    <location>
        <begin position="1291"/>
        <end position="1320"/>
    </location>
</feature>
<dbReference type="PANTHER" id="PTHR16089">
    <property type="entry name" value="REST COREPRESSOR COREST PROTEIN-RELATED"/>
    <property type="match status" value="1"/>
</dbReference>
<dbReference type="InterPro" id="IPR013087">
    <property type="entry name" value="Znf_C2H2_type"/>
</dbReference>
<keyword evidence="7" id="KW-0804">Transcription</keyword>
<feature type="domain" description="C2H2-type" evidence="11">
    <location>
        <begin position="515"/>
        <end position="542"/>
    </location>
</feature>
<feature type="region of interest" description="Disordered" evidence="10">
    <location>
        <begin position="267"/>
        <end position="350"/>
    </location>
</feature>
<dbReference type="EMBL" id="OU899034">
    <property type="protein sequence ID" value="CAH1709990.1"/>
    <property type="molecule type" value="Genomic_DNA"/>
</dbReference>
<keyword evidence="2" id="KW-0479">Metal-binding</keyword>
<dbReference type="InterPro" id="IPR001005">
    <property type="entry name" value="SANT/Myb"/>
</dbReference>
<keyword evidence="15" id="KW-1185">Reference proteome</keyword>
<keyword evidence="4 9" id="KW-0863">Zinc-finger</keyword>
<keyword evidence="6" id="KW-0805">Transcription regulation</keyword>
<dbReference type="InterPro" id="IPR009057">
    <property type="entry name" value="Homeodomain-like_sf"/>
</dbReference>